<dbReference type="EMBL" id="LECT01000044">
    <property type="protein sequence ID" value="KLU02287.1"/>
    <property type="molecule type" value="Genomic_DNA"/>
</dbReference>
<evidence type="ECO:0008006" key="4">
    <source>
        <dbReference type="Google" id="ProtNLM"/>
    </source>
</evidence>
<dbReference type="RefSeq" id="WP_047816413.1">
    <property type="nucleotide sequence ID" value="NZ_LECT01000044.1"/>
</dbReference>
<organism evidence="2 3">
    <name type="scientific">Rhodopirellula islandica</name>
    <dbReference type="NCBI Taxonomy" id="595434"/>
    <lineage>
        <taxon>Bacteria</taxon>
        <taxon>Pseudomonadati</taxon>
        <taxon>Planctomycetota</taxon>
        <taxon>Planctomycetia</taxon>
        <taxon>Pirellulales</taxon>
        <taxon>Pirellulaceae</taxon>
        <taxon>Rhodopirellula</taxon>
    </lineage>
</organism>
<protein>
    <recommendedName>
        <fullName evidence="4">DUF2007 domain-containing protein</fullName>
    </recommendedName>
</protein>
<evidence type="ECO:0000313" key="2">
    <source>
        <dbReference type="EMBL" id="KLU02287.1"/>
    </source>
</evidence>
<accession>A0A0J1B6C7</accession>
<evidence type="ECO:0000313" key="3">
    <source>
        <dbReference type="Proteomes" id="UP000036367"/>
    </source>
</evidence>
<name>A0A0J1B6C7_RHOIS</name>
<dbReference type="STRING" id="595434.RISK_005353"/>
<reference evidence="2" key="1">
    <citation type="submission" date="2015-05" db="EMBL/GenBank/DDBJ databases">
        <title>Permanent draft genome of Rhodopirellula islandicus K833.</title>
        <authorList>
            <person name="Kizina J."/>
            <person name="Richter M."/>
            <person name="Glockner F.O."/>
            <person name="Harder J."/>
        </authorList>
    </citation>
    <scope>NUCLEOTIDE SEQUENCE [LARGE SCALE GENOMIC DNA]</scope>
    <source>
        <strain evidence="2">K833</strain>
    </source>
</reference>
<dbReference type="Proteomes" id="UP000036367">
    <property type="component" value="Unassembled WGS sequence"/>
</dbReference>
<dbReference type="PATRIC" id="fig|595434.4.peg.5087"/>
<evidence type="ECO:0000256" key="1">
    <source>
        <dbReference type="SAM" id="MobiDB-lite"/>
    </source>
</evidence>
<proteinExistence type="predicted"/>
<comment type="caution">
    <text evidence="2">The sequence shown here is derived from an EMBL/GenBank/DDBJ whole genome shotgun (WGS) entry which is preliminary data.</text>
</comment>
<gene>
    <name evidence="2" type="ORF">RISK_005353</name>
</gene>
<feature type="region of interest" description="Disordered" evidence="1">
    <location>
        <begin position="1"/>
        <end position="20"/>
    </location>
</feature>
<dbReference type="OrthoDB" id="288709at2"/>
<keyword evidence="3" id="KW-1185">Reference proteome</keyword>
<sequence>MKDDSETPSSPEPHDTETLATPTLAYTASGNLEAHAIVTWLQSNGVRAHAVEDNSGVSLFAFGTISQFHKPQVFVEKSDLQRAGDLLRQFESQRDRRRADLDNAPAIKSECEECGVTSEFPASQDGTTQNCPKCNAFMDVGKFDWPDDFDFGDADEEPEQELSADDALDAASRLHQLGDWNEAIQAYQQIKARWPEHATYTANCIAQIQQKIDAAAGG</sequence>
<dbReference type="AlphaFoldDB" id="A0A0J1B6C7"/>